<keyword evidence="3" id="KW-0411">Iron-sulfur</keyword>
<feature type="compositionally biased region" description="Basic residues" evidence="6">
    <location>
        <begin position="183"/>
        <end position="196"/>
    </location>
</feature>
<dbReference type="PANTHER" id="PTHR32439:SF0">
    <property type="entry name" value="FERREDOXIN--NITRITE REDUCTASE, CHLOROPLASTIC"/>
    <property type="match status" value="1"/>
</dbReference>
<gene>
    <name evidence="7" type="ORF">GCM10025876_23220</name>
</gene>
<evidence type="ECO:0000313" key="7">
    <source>
        <dbReference type="EMBL" id="GMA36118.1"/>
    </source>
</evidence>
<dbReference type="SUPFAM" id="SSF55124">
    <property type="entry name" value="Nitrite/Sulfite reductase N-terminal domain-like"/>
    <property type="match status" value="1"/>
</dbReference>
<protein>
    <submittedName>
        <fullName evidence="7">Uncharacterized protein</fullName>
    </submittedName>
</protein>
<evidence type="ECO:0000256" key="3">
    <source>
        <dbReference type="ARBA" id="ARBA00022485"/>
    </source>
</evidence>
<dbReference type="InterPro" id="IPR051329">
    <property type="entry name" value="NIR_SIR_4Fe-4S"/>
</dbReference>
<dbReference type="EMBL" id="BSUN01000001">
    <property type="protein sequence ID" value="GMA36118.1"/>
    <property type="molecule type" value="Genomic_DNA"/>
</dbReference>
<evidence type="ECO:0000256" key="2">
    <source>
        <dbReference type="ARBA" id="ARBA00010429"/>
    </source>
</evidence>
<evidence type="ECO:0000256" key="6">
    <source>
        <dbReference type="SAM" id="MobiDB-lite"/>
    </source>
</evidence>
<comment type="caution">
    <text evidence="7">The sequence shown here is derived from an EMBL/GenBank/DDBJ whole genome shotgun (WGS) entry which is preliminary data.</text>
</comment>
<comment type="similarity">
    <text evidence="2">Belongs to the nitrite and sulfite reductase 4Fe-4S domain family.</text>
</comment>
<feature type="compositionally biased region" description="Basic and acidic residues" evidence="6">
    <location>
        <begin position="18"/>
        <end position="38"/>
    </location>
</feature>
<dbReference type="PANTHER" id="PTHR32439">
    <property type="entry name" value="FERREDOXIN--NITRITE REDUCTASE, CHLOROPLASTIC"/>
    <property type="match status" value="1"/>
</dbReference>
<keyword evidence="4" id="KW-0479">Metal-binding</keyword>
<evidence type="ECO:0000256" key="4">
    <source>
        <dbReference type="ARBA" id="ARBA00022617"/>
    </source>
</evidence>
<comment type="cofactor">
    <cofactor evidence="1">
        <name>[4Fe-4S] cluster</name>
        <dbReference type="ChEBI" id="CHEBI:49883"/>
    </cofactor>
</comment>
<organism evidence="7 8">
    <name type="scientific">Demequina litorisediminis</name>
    <dbReference type="NCBI Taxonomy" id="1849022"/>
    <lineage>
        <taxon>Bacteria</taxon>
        <taxon>Bacillati</taxon>
        <taxon>Actinomycetota</taxon>
        <taxon>Actinomycetes</taxon>
        <taxon>Micrococcales</taxon>
        <taxon>Demequinaceae</taxon>
        <taxon>Demequina</taxon>
    </lineage>
</organism>
<evidence type="ECO:0000256" key="5">
    <source>
        <dbReference type="ARBA" id="ARBA00023002"/>
    </source>
</evidence>
<accession>A0ABQ6IG44</accession>
<keyword evidence="8" id="KW-1185">Reference proteome</keyword>
<keyword evidence="5" id="KW-0560">Oxidoreductase</keyword>
<keyword evidence="4" id="KW-0349">Heme</keyword>
<sequence length="196" mass="22136">MTDTDTTQPAPDAAAAEAEERRRHREEARLIRTREAAARKNTASKDGQWAAGDRTPLNPNEEMKAAGDPLEVRGRIENLYSKWGFWSIPPGDLRGRFRWWGLYTQRRQGIDGGKTAILEPHEARRRVLHAARAFRRRPLNVAQTRTIADISTTMARDTADVSDRQNIQAPLDPHRGRPGNLPSRRRGGPAVHRGVR</sequence>
<reference evidence="8" key="1">
    <citation type="journal article" date="2019" name="Int. J. Syst. Evol. Microbiol.">
        <title>The Global Catalogue of Microorganisms (GCM) 10K type strain sequencing project: providing services to taxonomists for standard genome sequencing and annotation.</title>
        <authorList>
            <consortium name="The Broad Institute Genomics Platform"/>
            <consortium name="The Broad Institute Genome Sequencing Center for Infectious Disease"/>
            <person name="Wu L."/>
            <person name="Ma J."/>
        </authorList>
    </citation>
    <scope>NUCLEOTIDE SEQUENCE [LARGE SCALE GENOMIC DNA]</scope>
    <source>
        <strain evidence="8">NBRC 112299</strain>
    </source>
</reference>
<evidence type="ECO:0000313" key="8">
    <source>
        <dbReference type="Proteomes" id="UP001157125"/>
    </source>
</evidence>
<keyword evidence="4" id="KW-0408">Iron</keyword>
<proteinExistence type="inferred from homology"/>
<name>A0ABQ6IG44_9MICO</name>
<dbReference type="Proteomes" id="UP001157125">
    <property type="component" value="Unassembled WGS sequence"/>
</dbReference>
<evidence type="ECO:0000256" key="1">
    <source>
        <dbReference type="ARBA" id="ARBA00001966"/>
    </source>
</evidence>
<feature type="region of interest" description="Disordered" evidence="6">
    <location>
        <begin position="1"/>
        <end position="64"/>
    </location>
</feature>
<dbReference type="Gene3D" id="3.90.480.20">
    <property type="match status" value="1"/>
</dbReference>
<dbReference type="InterPro" id="IPR036136">
    <property type="entry name" value="Nit/Sulf_reduc_fer-like_dom_sf"/>
</dbReference>
<feature type="region of interest" description="Disordered" evidence="6">
    <location>
        <begin position="156"/>
        <end position="196"/>
    </location>
</feature>
<keyword evidence="3" id="KW-0004">4Fe-4S</keyword>